<feature type="compositionally biased region" description="Polar residues" evidence="1">
    <location>
        <begin position="1200"/>
        <end position="1214"/>
    </location>
</feature>
<gene>
    <name evidence="4" type="primary">qser1</name>
</gene>
<feature type="compositionally biased region" description="Polar residues" evidence="1">
    <location>
        <begin position="1246"/>
        <end position="1257"/>
    </location>
</feature>
<feature type="region of interest" description="Disordered" evidence="1">
    <location>
        <begin position="501"/>
        <end position="521"/>
    </location>
</feature>
<feature type="compositionally biased region" description="Polar residues" evidence="1">
    <location>
        <begin position="383"/>
        <end position="398"/>
    </location>
</feature>
<protein>
    <submittedName>
        <fullName evidence="4">Glutamine and serine-rich protein 1</fullName>
    </submittedName>
</protein>
<evidence type="ECO:0000256" key="1">
    <source>
        <dbReference type="SAM" id="MobiDB-lite"/>
    </source>
</evidence>
<feature type="compositionally biased region" description="Basic and acidic residues" evidence="1">
    <location>
        <begin position="1083"/>
        <end position="1093"/>
    </location>
</feature>
<feature type="compositionally biased region" description="Low complexity" evidence="1">
    <location>
        <begin position="350"/>
        <end position="363"/>
    </location>
</feature>
<evidence type="ECO:0000313" key="3">
    <source>
        <dbReference type="Proteomes" id="UP000808372"/>
    </source>
</evidence>
<feature type="compositionally biased region" description="Basic and acidic residues" evidence="1">
    <location>
        <begin position="1220"/>
        <end position="1229"/>
    </location>
</feature>
<dbReference type="RefSeq" id="XP_038851744.1">
    <property type="nucleotide sequence ID" value="XM_038995816.1"/>
</dbReference>
<feature type="compositionally biased region" description="Polar residues" evidence="1">
    <location>
        <begin position="1055"/>
        <end position="1082"/>
    </location>
</feature>
<accession>A0A8U0UGV5</accession>
<dbReference type="PANTHER" id="PTHR14709">
    <property type="entry name" value="GLUTAMINE AND SERINE-RICH PROTEIN 1-RELATED"/>
    <property type="match status" value="1"/>
</dbReference>
<feature type="region of interest" description="Disordered" evidence="1">
    <location>
        <begin position="293"/>
        <end position="406"/>
    </location>
</feature>
<feature type="compositionally biased region" description="Low complexity" evidence="1">
    <location>
        <begin position="1126"/>
        <end position="1140"/>
    </location>
</feature>
<feature type="compositionally biased region" description="Polar residues" evidence="1">
    <location>
        <begin position="891"/>
        <end position="907"/>
    </location>
</feature>
<proteinExistence type="predicted"/>
<feature type="compositionally biased region" description="Polar residues" evidence="1">
    <location>
        <begin position="313"/>
        <end position="349"/>
    </location>
</feature>
<dbReference type="Pfam" id="PF13926">
    <property type="entry name" value="DUF4211"/>
    <property type="match status" value="1"/>
</dbReference>
<dbReference type="InterPro" id="IPR052466">
    <property type="entry name" value="DNA_MethProtect_Complex"/>
</dbReference>
<dbReference type="Proteomes" id="UP000808372">
    <property type="component" value="Chromosome 1"/>
</dbReference>
<feature type="compositionally biased region" description="Polar residues" evidence="1">
    <location>
        <begin position="1430"/>
        <end position="1446"/>
    </location>
</feature>
<feature type="region of interest" description="Disordered" evidence="1">
    <location>
        <begin position="851"/>
        <end position="1285"/>
    </location>
</feature>
<feature type="compositionally biased region" description="Polar residues" evidence="1">
    <location>
        <begin position="950"/>
        <end position="963"/>
    </location>
</feature>
<keyword evidence="3" id="KW-1185">Reference proteome</keyword>
<feature type="compositionally biased region" description="Basic and acidic residues" evidence="1">
    <location>
        <begin position="1456"/>
        <end position="1472"/>
    </location>
</feature>
<name>A0A8U0UGV5_SALNM</name>
<dbReference type="CTD" id="79832"/>
<evidence type="ECO:0000259" key="2">
    <source>
        <dbReference type="Pfam" id="PF13926"/>
    </source>
</evidence>
<feature type="region of interest" description="Disordered" evidence="1">
    <location>
        <begin position="1407"/>
        <end position="1499"/>
    </location>
</feature>
<sequence length="1694" mass="183474">MMDRNYPNSSFADPLAPPAQTVAWAYERSTASIKPSASYCATHLESELLHRQTYACTQLPTYTTTHHPTGLSGGFDSGTNTTETSVMNFLSAMESRALQQAGPVGASLLPPFRTTTWQTGANPTTELFLTGALPTSATFPYPAPLSSYQHPGAFPSRSYATTPSLALQDHAFSTSTNGLLSSHLDPLLQLKPSQATLPTSLAFDRLPTPSLGAALPPQSSTYRSAQESAPHLLQPQFGLLPLATQLAPQPYAVPVFSGSIERALQRECSVIKHHQRPSSSSHAVSEQLPGMQHSLQGYLGSGSGEGDGSFQQDPSRQTPVPCSTSMGTDSSQGVNGAQQPKTGVQSQAYPSSIPSPSGYCSSSTGAKTKDCSSKLAPDGGQGHPQSQGESPESYTSPGQGPGLKHGSVIASQQTQPYTSAPLPSLLSTLSHSQSYITSQAYSSSSSDLLRPSLYKTLPSFSGHSGNVASVSQSLVYCSSPGQSQEDVGQYGAQVQGLCLGNPSQSSPASHSQGAPNVSYLSQGQASVTQSQSYAAGQSLSAPYPSASAQRLPTSISGQGYTPFSSASPLAFQNNCRSSVQDVKPAYCKLELEGEIPIEDLQALQQVSLETSSLGGSDNVVYVVSKMDDRYNTQSVIRSNSRAEDQLMGPKTRTNAQLMSSHEELKQHSLLLKGPEPRQQNHQANAQSALTNTQNQYIRVPNSQVLLEPNRDQQMVLIQQPLIHCGLNPSKVQLTPGSGQVPVQYLHMEGDHLISVSLNGSQSQPGAVGQNTITDSSILHLSSPKDPYSQLTNQQQSQDAKHHFALSSICFPESMLLADERNILSNVDDILAATAAACGVTPQDFVKATSGAAEGDMADPKGHFQTGDTRHQSPRFSSSSSQPSIITNTNSHNTMTLTLNGSPMTSDGHQFPKGDGHLGQQYSMSHSHTTVVNPRHDMGADNGLLRKPGDETNNISPKGQSVYPSNRADGNPNGGHSENEYHLAGLGYDPSGNLNRGKANKQNPKGPKVIKREDGLDECPSDGFVNPKKRVRSKASAKPPVPEEENIQQRKKTVQAKRQNSRGSDPTSSPSTSEAVYDSYQQQERMRQKIREVEEQQPEVKTGFIGSFLDFLKSGPKQPFSSPPVRTPSRSRKPSASSKRPLCAIPPLPLKIQPPSAPLIGDEGLGVAGSSQQQQRRLEEGLQKNLETLPSFSSDEDESSAGKNQALQNSISSALSALDEPSDRTHKADNRLSNSLLKPDQAPSMPHSASKSQEQQTAAPKESSTTGSSSSVTGSSGQEGAKPAPPGQLAVQLTSVAIEGLTDEELSDSGGEGMYRERDEFVVKNEDTGSLKVTLTAGQEPPAIWKVQKALLQKFVPELRDSKRVFSATNSYLGYFGDAKTMYRRVYVKFLDTVNKKEYVRVCNRKPRCKPMSSMRGSQAKTLLGLKTPPRSVNSDPLATPTSQKSQSKPRTKQPKTKAEPPPKKRRKWKEESSPSPSESSPEDEAEDDEFPPPVPFSSRFLNTRTMKETFKSFVELLISVALDADMMSALERENDELLLPHMKRVDRMMWDNRRRLLPRLRVGQLFKTALDSFPEISVVTELKKDGETPAFKVRLSGKAYNRKNMKPSKSPSKLPLEYTVDQQKPQWFSLYHSLQHYKYHTYLMCKDEIASLRVQAGDMGQEETVQLCMRNGAWVEGLFDRFGELLNQVQQACL</sequence>
<feature type="compositionally biased region" description="Acidic residues" evidence="1">
    <location>
        <begin position="1480"/>
        <end position="1490"/>
    </location>
</feature>
<organism evidence="3 4">
    <name type="scientific">Salvelinus namaycush</name>
    <name type="common">Lake trout</name>
    <name type="synonym">Salmo namaycush</name>
    <dbReference type="NCBI Taxonomy" id="8040"/>
    <lineage>
        <taxon>Eukaryota</taxon>
        <taxon>Metazoa</taxon>
        <taxon>Chordata</taxon>
        <taxon>Craniata</taxon>
        <taxon>Vertebrata</taxon>
        <taxon>Euteleostomi</taxon>
        <taxon>Actinopterygii</taxon>
        <taxon>Neopterygii</taxon>
        <taxon>Teleostei</taxon>
        <taxon>Protacanthopterygii</taxon>
        <taxon>Salmoniformes</taxon>
        <taxon>Salmonidae</taxon>
        <taxon>Salmoninae</taxon>
        <taxon>Salvelinus</taxon>
    </lineage>
</organism>
<evidence type="ECO:0000313" key="4">
    <source>
        <dbReference type="RefSeq" id="XP_038851744.1"/>
    </source>
</evidence>
<dbReference type="InterPro" id="IPR025451">
    <property type="entry name" value="DUF4211"/>
</dbReference>
<dbReference type="GeneID" id="120049547"/>
<feature type="compositionally biased region" description="Low complexity" evidence="1">
    <location>
        <begin position="1262"/>
        <end position="1275"/>
    </location>
</feature>
<dbReference type="PANTHER" id="PTHR14709:SF2">
    <property type="entry name" value="GLUTAMINE AND SERINE-RICH PROTEIN 1"/>
    <property type="match status" value="1"/>
</dbReference>
<dbReference type="KEGG" id="snh:120049547"/>
<reference evidence="4" key="1">
    <citation type="submission" date="2025-08" db="UniProtKB">
        <authorList>
            <consortium name="RefSeq"/>
        </authorList>
    </citation>
    <scope>IDENTIFICATION</scope>
    <source>
        <tissue evidence="4">White muscle</tissue>
    </source>
</reference>
<feature type="domain" description="DUF4211" evidence="2">
    <location>
        <begin position="1482"/>
        <end position="1605"/>
    </location>
</feature>
<feature type="compositionally biased region" description="Polar residues" evidence="1">
    <location>
        <begin position="919"/>
        <end position="931"/>
    </location>
</feature>
<feature type="compositionally biased region" description="Low complexity" evidence="1">
    <location>
        <begin position="873"/>
        <end position="890"/>
    </location>
</feature>